<name>A0A1E5LC00_9BACI</name>
<dbReference type="EMBL" id="MJEH01000055">
    <property type="protein sequence ID" value="OEH91603.1"/>
    <property type="molecule type" value="Genomic_DNA"/>
</dbReference>
<dbReference type="OrthoDB" id="2966478at2"/>
<organism evidence="1 2">
    <name type="scientific">Bacillus solimangrovi</name>
    <dbReference type="NCBI Taxonomy" id="1305675"/>
    <lineage>
        <taxon>Bacteria</taxon>
        <taxon>Bacillati</taxon>
        <taxon>Bacillota</taxon>
        <taxon>Bacilli</taxon>
        <taxon>Bacillales</taxon>
        <taxon>Bacillaceae</taxon>
        <taxon>Bacillus</taxon>
    </lineage>
</organism>
<dbReference type="STRING" id="1305675.BFG57_04320"/>
<dbReference type="Pfam" id="PF19785">
    <property type="entry name" value="UPF0738"/>
    <property type="match status" value="1"/>
</dbReference>
<gene>
    <name evidence="1" type="ORF">BFG57_04320</name>
</gene>
<proteinExistence type="predicted"/>
<dbReference type="RefSeq" id="WP_069718340.1">
    <property type="nucleotide sequence ID" value="NZ_MJEH01000055.1"/>
</dbReference>
<keyword evidence="2" id="KW-1185">Reference proteome</keyword>
<dbReference type="Proteomes" id="UP000095209">
    <property type="component" value="Unassembled WGS sequence"/>
</dbReference>
<protein>
    <submittedName>
        <fullName evidence="1">Uncharacterized protein</fullName>
    </submittedName>
</protein>
<dbReference type="AlphaFoldDB" id="A0A1E5LC00"/>
<reference evidence="1 2" key="1">
    <citation type="submission" date="2016-08" db="EMBL/GenBank/DDBJ databases">
        <title>Genome of Bacillus solimangrovi GH2-4.</title>
        <authorList>
            <person name="Lim S."/>
            <person name="Kim B.-C."/>
        </authorList>
    </citation>
    <scope>NUCLEOTIDE SEQUENCE [LARGE SCALE GENOMIC DNA]</scope>
    <source>
        <strain evidence="1 2">GH2-4</strain>
    </source>
</reference>
<evidence type="ECO:0000313" key="2">
    <source>
        <dbReference type="Proteomes" id="UP000095209"/>
    </source>
</evidence>
<dbReference type="InterPro" id="IPR020908">
    <property type="entry name" value="UPF0738"/>
</dbReference>
<accession>A0A1E5LC00</accession>
<comment type="caution">
    <text evidence="1">The sequence shown here is derived from an EMBL/GenBank/DDBJ whole genome shotgun (WGS) entry which is preliminary data.</text>
</comment>
<evidence type="ECO:0000313" key="1">
    <source>
        <dbReference type="EMBL" id="OEH91603.1"/>
    </source>
</evidence>
<sequence>MRQTIEVKQGIVENGIVVLKTAHTIKESLKAGERVLVDSDNLAFVYILEDEDAFIYVTLPNSVWPVLKQALLEDLSVKLTDGKTVIQLDELNEEMNYLIDNIKDNSNYGEEMERLVEELLS</sequence>